<dbReference type="AlphaFoldDB" id="A0A1G2PLZ5"/>
<keyword evidence="1" id="KW-1133">Transmembrane helix</keyword>
<dbReference type="Proteomes" id="UP000178646">
    <property type="component" value="Unassembled WGS sequence"/>
</dbReference>
<gene>
    <name evidence="2" type="ORF">A2W59_02560</name>
</gene>
<comment type="caution">
    <text evidence="2">The sequence shown here is derived from an EMBL/GenBank/DDBJ whole genome shotgun (WGS) entry which is preliminary data.</text>
</comment>
<accession>A0A1G2PLZ5</accession>
<keyword evidence="1" id="KW-0472">Membrane</keyword>
<evidence type="ECO:0000256" key="1">
    <source>
        <dbReference type="SAM" id="Phobius"/>
    </source>
</evidence>
<reference evidence="2 3" key="1">
    <citation type="journal article" date="2016" name="Nat. Commun.">
        <title>Thousands of microbial genomes shed light on interconnected biogeochemical processes in an aquifer system.</title>
        <authorList>
            <person name="Anantharaman K."/>
            <person name="Brown C.T."/>
            <person name="Hug L.A."/>
            <person name="Sharon I."/>
            <person name="Castelle C.J."/>
            <person name="Probst A.J."/>
            <person name="Thomas B.C."/>
            <person name="Singh A."/>
            <person name="Wilkins M.J."/>
            <person name="Karaoz U."/>
            <person name="Brodie E.L."/>
            <person name="Williams K.H."/>
            <person name="Hubbard S.S."/>
            <person name="Banfield J.F."/>
        </authorList>
    </citation>
    <scope>NUCLEOTIDE SEQUENCE [LARGE SCALE GENOMIC DNA]</scope>
</reference>
<evidence type="ECO:0000313" key="2">
    <source>
        <dbReference type="EMBL" id="OHA49354.1"/>
    </source>
</evidence>
<evidence type="ECO:0000313" key="3">
    <source>
        <dbReference type="Proteomes" id="UP000178646"/>
    </source>
</evidence>
<feature type="transmembrane region" description="Helical" evidence="1">
    <location>
        <begin position="67"/>
        <end position="85"/>
    </location>
</feature>
<protein>
    <submittedName>
        <fullName evidence="2">Uncharacterized protein</fullName>
    </submittedName>
</protein>
<organism evidence="2 3">
    <name type="scientific">Candidatus Terrybacteria bacterium RIFCSPHIGHO2_02_41_19</name>
    <dbReference type="NCBI Taxonomy" id="1802364"/>
    <lineage>
        <taxon>Bacteria</taxon>
        <taxon>Candidatus Terryibacteriota</taxon>
    </lineage>
</organism>
<sequence>MAEENSTTNEGKNDSVKGVRTFEDDIANYTKEKNFSILDIVAEEAKMRGLSFENPEEGNNFFNFRKIILIFIAVLFVIAGGYFGFAKPLLKRSNVANNFIQITQGPILTDQKVEIIASQDKKEVFKRDLKSALEEGVGGGTLSEIPVVKISGERKTSLTKDEFLFMLGAQMPQGLKDYLEKDFMLLSFGGTDNSPILIFKSKSYTYVFSEMLKWEKSLTGDLKTIFPSNNLISNDSFIDKYIQNHDARIAEKDGQTDLAYAFIDRKYLIIANSQEALAEIFKRFSSVQYANPNAEW</sequence>
<name>A0A1G2PLZ5_9BACT</name>
<dbReference type="EMBL" id="MHSU01000034">
    <property type="protein sequence ID" value="OHA49354.1"/>
    <property type="molecule type" value="Genomic_DNA"/>
</dbReference>
<proteinExistence type="predicted"/>
<keyword evidence="1" id="KW-0812">Transmembrane</keyword>